<accession>A0A2Y9C829</accession>
<dbReference type="AlphaFoldDB" id="A0A2Y9C829"/>
<reference evidence="2 4" key="1">
    <citation type="submission" date="2016-10" db="EMBL/GenBank/DDBJ databases">
        <authorList>
            <person name="Cai Z."/>
        </authorList>
    </citation>
    <scope>NUCLEOTIDE SEQUENCE [LARGE SCALE GENOMIC DNA]</scope>
    <source>
        <strain evidence="2 4">DSM 25227</strain>
    </source>
</reference>
<dbReference type="EMBL" id="UETC01000006">
    <property type="protein sequence ID" value="SSA47653.1"/>
    <property type="molecule type" value="Genomic_DNA"/>
</dbReference>
<dbReference type="Proteomes" id="UP000245839">
    <property type="component" value="Unassembled WGS sequence"/>
</dbReference>
<dbReference type="RefSeq" id="WP_281271243.1">
    <property type="nucleotide sequence ID" value="NZ_QGDJ01000006.1"/>
</dbReference>
<evidence type="ECO:0000313" key="2">
    <source>
        <dbReference type="EMBL" id="SSA47653.1"/>
    </source>
</evidence>
<dbReference type="Proteomes" id="UP000251571">
    <property type="component" value="Unassembled WGS sequence"/>
</dbReference>
<evidence type="ECO:0000313" key="4">
    <source>
        <dbReference type="Proteomes" id="UP000251571"/>
    </source>
</evidence>
<sequence length="42" mass="4482">MLGTTTALADMARQIMQFCRSDTITGQTAVIDSGVFVHCPPP</sequence>
<keyword evidence="3" id="KW-1185">Reference proteome</keyword>
<reference evidence="1 3" key="2">
    <citation type="submission" date="2018-03" db="EMBL/GenBank/DDBJ databases">
        <title>Genomic Encyclopedia of Archaeal and Bacterial Type Strains, Phase II (KMG-II): from individual species to whole genera.</title>
        <authorList>
            <person name="Goeker M."/>
        </authorList>
    </citation>
    <scope>NUCLEOTIDE SEQUENCE [LARGE SCALE GENOMIC DNA]</scope>
    <source>
        <strain evidence="1 3">DSM 25227</strain>
    </source>
</reference>
<dbReference type="EMBL" id="QGDJ01000006">
    <property type="protein sequence ID" value="PWJ17522.1"/>
    <property type="molecule type" value="Genomic_DNA"/>
</dbReference>
<protein>
    <submittedName>
        <fullName evidence="2">Uncharacterized protein</fullName>
    </submittedName>
</protein>
<proteinExistence type="predicted"/>
<evidence type="ECO:0000313" key="3">
    <source>
        <dbReference type="Proteomes" id="UP000245839"/>
    </source>
</evidence>
<name>A0A2Y9C829_9RHOB</name>
<gene>
    <name evidence="1" type="ORF">BCF38_106133</name>
    <name evidence="2" type="ORF">SAMN05421539_106133</name>
</gene>
<evidence type="ECO:0000313" key="1">
    <source>
        <dbReference type="EMBL" id="PWJ17522.1"/>
    </source>
</evidence>
<organism evidence="2 4">
    <name type="scientific">Jannaschia seohaensis</name>
    <dbReference type="NCBI Taxonomy" id="475081"/>
    <lineage>
        <taxon>Bacteria</taxon>
        <taxon>Pseudomonadati</taxon>
        <taxon>Pseudomonadota</taxon>
        <taxon>Alphaproteobacteria</taxon>
        <taxon>Rhodobacterales</taxon>
        <taxon>Roseobacteraceae</taxon>
        <taxon>Jannaschia</taxon>
    </lineage>
</organism>